<evidence type="ECO:0000256" key="2">
    <source>
        <dbReference type="PROSITE-ProRule" id="PRU00504"/>
    </source>
</evidence>
<dbReference type="SUPFAM" id="SSF101898">
    <property type="entry name" value="NHL repeat"/>
    <property type="match status" value="1"/>
</dbReference>
<comment type="caution">
    <text evidence="4">The sequence shown here is derived from an EMBL/GenBank/DDBJ whole genome shotgun (WGS) entry which is preliminary data.</text>
</comment>
<dbReference type="PANTHER" id="PTHR24104">
    <property type="entry name" value="E3 UBIQUITIN-PROTEIN LIGASE NHLRC1-RELATED"/>
    <property type="match status" value="1"/>
</dbReference>
<dbReference type="Pfam" id="PF01436">
    <property type="entry name" value="NHL"/>
    <property type="match status" value="2"/>
</dbReference>
<dbReference type="InterPro" id="IPR011042">
    <property type="entry name" value="6-blade_b-propeller_TolB-like"/>
</dbReference>
<dbReference type="CDD" id="cd05819">
    <property type="entry name" value="NHL"/>
    <property type="match status" value="1"/>
</dbReference>
<protein>
    <submittedName>
        <fullName evidence="4">Uncharacterized protein</fullName>
    </submittedName>
</protein>
<evidence type="ECO:0000313" key="5">
    <source>
        <dbReference type="Proteomes" id="UP000663868"/>
    </source>
</evidence>
<feature type="transmembrane region" description="Helical" evidence="3">
    <location>
        <begin position="37"/>
        <end position="57"/>
    </location>
</feature>
<dbReference type="EMBL" id="CAJOBB010008900">
    <property type="protein sequence ID" value="CAF4217208.1"/>
    <property type="molecule type" value="Genomic_DNA"/>
</dbReference>
<sequence>MEFNNIETCDNEQVNSNSEEISTNQWRLKCFQKRKSIWIVISIVLLILIIIIPIIIIKTKKNDVKQMSTTEETRPKYKKYGQQGITVAGGNGEGDELNQLFYPGNIIIDENKAILIADNRNHRIVKWKYGSNNGEIIAGGDRTGDENDQLRYPIDMIDDKENDALIIFESGKNRIVRWFRKNQTYHEILVVGFFPIHLAMDKNGFIYVCDPENHEVRRWKDGDTTRGIIVAGGNGKGNQLNQLNDPGCIFIDDDYTLYVSDWGNNRVMKWMKGAKEGFIAAGGNGDGNNLNQLTFPAGLIVDHLGHIYVADMENHRVMRWCEGDADGSIVVGGNGEGEKSNQLNSPTRLSFDDDGDLYVVDEYNHRIQKFEIFYD</sequence>
<dbReference type="InterPro" id="IPR001258">
    <property type="entry name" value="NHL_repeat"/>
</dbReference>
<evidence type="ECO:0000256" key="1">
    <source>
        <dbReference type="ARBA" id="ARBA00022737"/>
    </source>
</evidence>
<dbReference type="PROSITE" id="PS51125">
    <property type="entry name" value="NHL"/>
    <property type="match status" value="1"/>
</dbReference>
<accession>A0A820C7N5</accession>
<dbReference type="Proteomes" id="UP000663868">
    <property type="component" value="Unassembled WGS sequence"/>
</dbReference>
<keyword evidence="1" id="KW-0677">Repeat</keyword>
<evidence type="ECO:0000313" key="4">
    <source>
        <dbReference type="EMBL" id="CAF4217208.1"/>
    </source>
</evidence>
<keyword evidence="3" id="KW-0472">Membrane</keyword>
<reference evidence="4" key="1">
    <citation type="submission" date="2021-02" db="EMBL/GenBank/DDBJ databases">
        <authorList>
            <person name="Nowell W R."/>
        </authorList>
    </citation>
    <scope>NUCLEOTIDE SEQUENCE</scope>
</reference>
<proteinExistence type="predicted"/>
<keyword evidence="3" id="KW-1133">Transmembrane helix</keyword>
<dbReference type="GO" id="GO:0008270">
    <property type="term" value="F:zinc ion binding"/>
    <property type="evidence" value="ECO:0007669"/>
    <property type="project" value="UniProtKB-KW"/>
</dbReference>
<gene>
    <name evidence="4" type="ORF">KXQ929_LOCUS40993</name>
</gene>
<dbReference type="Gene3D" id="2.120.10.30">
    <property type="entry name" value="TolB, C-terminal domain"/>
    <property type="match status" value="3"/>
</dbReference>
<dbReference type="GO" id="GO:0043161">
    <property type="term" value="P:proteasome-mediated ubiquitin-dependent protein catabolic process"/>
    <property type="evidence" value="ECO:0007669"/>
    <property type="project" value="TreeGrafter"/>
</dbReference>
<keyword evidence="3" id="KW-0812">Transmembrane</keyword>
<dbReference type="AlphaFoldDB" id="A0A820C7N5"/>
<dbReference type="GO" id="GO:0061630">
    <property type="term" value="F:ubiquitin protein ligase activity"/>
    <property type="evidence" value="ECO:0007669"/>
    <property type="project" value="TreeGrafter"/>
</dbReference>
<feature type="repeat" description="NHL" evidence="2">
    <location>
        <begin position="342"/>
        <end position="373"/>
    </location>
</feature>
<organism evidence="4 5">
    <name type="scientific">Adineta steineri</name>
    <dbReference type="NCBI Taxonomy" id="433720"/>
    <lineage>
        <taxon>Eukaryota</taxon>
        <taxon>Metazoa</taxon>
        <taxon>Spiralia</taxon>
        <taxon>Gnathifera</taxon>
        <taxon>Rotifera</taxon>
        <taxon>Eurotatoria</taxon>
        <taxon>Bdelloidea</taxon>
        <taxon>Adinetida</taxon>
        <taxon>Adinetidae</taxon>
        <taxon>Adineta</taxon>
    </lineage>
</organism>
<dbReference type="GO" id="GO:0000209">
    <property type="term" value="P:protein polyubiquitination"/>
    <property type="evidence" value="ECO:0007669"/>
    <property type="project" value="TreeGrafter"/>
</dbReference>
<name>A0A820C7N5_9BILA</name>
<evidence type="ECO:0000256" key="3">
    <source>
        <dbReference type="SAM" id="Phobius"/>
    </source>
</evidence>
<dbReference type="PANTHER" id="PTHR24104:SF25">
    <property type="entry name" value="PROTEIN LIN-41"/>
    <property type="match status" value="1"/>
</dbReference>
<dbReference type="InterPro" id="IPR050952">
    <property type="entry name" value="TRIM-NHL_E3_ligases"/>
</dbReference>